<comment type="caution">
    <text evidence="1">The sequence shown here is derived from an EMBL/GenBank/DDBJ whole genome shotgun (WGS) entry which is preliminary data.</text>
</comment>
<name>A0A255ZX46_9FLAO</name>
<reference evidence="1 2" key="1">
    <citation type="submission" date="2017-07" db="EMBL/GenBank/DDBJ databases">
        <title>Flavobacterium cyanobacteriorum sp. nov., isolated from cyanobacterial aggregates in a eutrophic lake.</title>
        <authorList>
            <person name="Cai H."/>
        </authorList>
    </citation>
    <scope>NUCLEOTIDE SEQUENCE [LARGE SCALE GENOMIC DNA]</scope>
    <source>
        <strain evidence="1 2">TH167</strain>
    </source>
</reference>
<accession>A0A255ZX46</accession>
<organism evidence="1 2">
    <name type="scientific">Flavobacterium aurantiibacter</name>
    <dbReference type="NCBI Taxonomy" id="2023067"/>
    <lineage>
        <taxon>Bacteria</taxon>
        <taxon>Pseudomonadati</taxon>
        <taxon>Bacteroidota</taxon>
        <taxon>Flavobacteriia</taxon>
        <taxon>Flavobacteriales</taxon>
        <taxon>Flavobacteriaceae</taxon>
        <taxon>Flavobacterium</taxon>
    </lineage>
</organism>
<sequence length="155" mass="17168">MKTPALARILLLFLLFLFHLSLAQNTGIPVIASFGRYASENGGCLGGRGICSFSAAIITTKNAVLYELENGTIRLVIDLETLPDTEKQNFYRQNNLFTKDVNLFVQEEKITVPESLFHKNRGSSRDLLVPAGNYPMQSSSSKITIDFKPVRTTAP</sequence>
<evidence type="ECO:0000313" key="2">
    <source>
        <dbReference type="Proteomes" id="UP000216035"/>
    </source>
</evidence>
<proteinExistence type="predicted"/>
<dbReference type="AlphaFoldDB" id="A0A255ZX46"/>
<dbReference type="RefSeq" id="WP_094485739.1">
    <property type="nucleotide sequence ID" value="NZ_NOXX01000175.1"/>
</dbReference>
<dbReference type="EMBL" id="NOXX01000175">
    <property type="protein sequence ID" value="OYQ45949.1"/>
    <property type="molecule type" value="Genomic_DNA"/>
</dbReference>
<protein>
    <submittedName>
        <fullName evidence="1">Uncharacterized protein</fullName>
    </submittedName>
</protein>
<gene>
    <name evidence="1" type="ORF">CHX27_05390</name>
</gene>
<dbReference type="Proteomes" id="UP000216035">
    <property type="component" value="Unassembled WGS sequence"/>
</dbReference>
<keyword evidence="2" id="KW-1185">Reference proteome</keyword>
<evidence type="ECO:0000313" key="1">
    <source>
        <dbReference type="EMBL" id="OYQ45949.1"/>
    </source>
</evidence>